<dbReference type="Proteomes" id="UP001152320">
    <property type="component" value="Chromosome 8"/>
</dbReference>
<dbReference type="AlphaFoldDB" id="A0A9Q1C3I9"/>
<keyword evidence="2" id="KW-1185">Reference proteome</keyword>
<gene>
    <name evidence="1" type="ORF">HOLleu_18338</name>
</gene>
<organism evidence="1 2">
    <name type="scientific">Holothuria leucospilota</name>
    <name type="common">Black long sea cucumber</name>
    <name type="synonym">Mertensiothuria leucospilota</name>
    <dbReference type="NCBI Taxonomy" id="206669"/>
    <lineage>
        <taxon>Eukaryota</taxon>
        <taxon>Metazoa</taxon>
        <taxon>Echinodermata</taxon>
        <taxon>Eleutherozoa</taxon>
        <taxon>Echinozoa</taxon>
        <taxon>Holothuroidea</taxon>
        <taxon>Aspidochirotacea</taxon>
        <taxon>Aspidochirotida</taxon>
        <taxon>Holothuriidae</taxon>
        <taxon>Holothuria</taxon>
    </lineage>
</organism>
<reference evidence="1" key="1">
    <citation type="submission" date="2021-10" db="EMBL/GenBank/DDBJ databases">
        <title>Tropical sea cucumber genome reveals ecological adaptation and Cuvierian tubules defense mechanism.</title>
        <authorList>
            <person name="Chen T."/>
        </authorList>
    </citation>
    <scope>NUCLEOTIDE SEQUENCE</scope>
    <source>
        <strain evidence="1">Nanhai2018</strain>
        <tissue evidence="1">Muscle</tissue>
    </source>
</reference>
<sequence>MLPRRRTFDVIICQCLPVIEDKSYVPQNLLFTRRFGNVMEKTNFAQTFVVLRK</sequence>
<protein>
    <submittedName>
        <fullName evidence="1">Uncharacterized protein</fullName>
    </submittedName>
</protein>
<comment type="caution">
    <text evidence="1">The sequence shown here is derived from an EMBL/GenBank/DDBJ whole genome shotgun (WGS) entry which is preliminary data.</text>
</comment>
<evidence type="ECO:0000313" key="1">
    <source>
        <dbReference type="EMBL" id="KAJ8037509.1"/>
    </source>
</evidence>
<proteinExistence type="predicted"/>
<evidence type="ECO:0000313" key="2">
    <source>
        <dbReference type="Proteomes" id="UP001152320"/>
    </source>
</evidence>
<name>A0A9Q1C3I9_HOLLE</name>
<dbReference type="EMBL" id="JAIZAY010000008">
    <property type="protein sequence ID" value="KAJ8037509.1"/>
    <property type="molecule type" value="Genomic_DNA"/>
</dbReference>
<accession>A0A9Q1C3I9</accession>